<evidence type="ECO:0000313" key="6">
    <source>
        <dbReference type="Proteomes" id="UP000614200"/>
    </source>
</evidence>
<proteinExistence type="predicted"/>
<evidence type="ECO:0000313" key="5">
    <source>
        <dbReference type="EMBL" id="MBF4692078.1"/>
    </source>
</evidence>
<dbReference type="InterPro" id="IPR001320">
    <property type="entry name" value="Iontro_rcpt_C"/>
</dbReference>
<dbReference type="EMBL" id="JADKNH010000002">
    <property type="protein sequence ID" value="MBF4692078.1"/>
    <property type="molecule type" value="Genomic_DNA"/>
</dbReference>
<dbReference type="Gene3D" id="3.40.190.10">
    <property type="entry name" value="Periplasmic binding protein-like II"/>
    <property type="match status" value="2"/>
</dbReference>
<keyword evidence="1 2" id="KW-0732">Signal</keyword>
<dbReference type="PANTHER" id="PTHR35936:SF17">
    <property type="entry name" value="ARGININE-BINDING EXTRACELLULAR PROTEIN ARTP"/>
    <property type="match status" value="1"/>
</dbReference>
<dbReference type="RefSeq" id="WP_194700325.1">
    <property type="nucleotide sequence ID" value="NZ_JADKNH010000002.1"/>
</dbReference>
<reference evidence="5 6" key="1">
    <citation type="submission" date="2020-11" db="EMBL/GenBank/DDBJ databases">
        <title>Fusibacter basophilias sp. nov.</title>
        <authorList>
            <person name="Qiu D."/>
        </authorList>
    </citation>
    <scope>NUCLEOTIDE SEQUENCE [LARGE SCALE GENOMIC DNA]</scope>
    <source>
        <strain evidence="5 6">Q10-2</strain>
    </source>
</reference>
<protein>
    <submittedName>
        <fullName evidence="5">Transporter substrate-binding domain-containing protein</fullName>
    </submittedName>
</protein>
<gene>
    <name evidence="5" type="ORF">ISU02_03060</name>
</gene>
<dbReference type="SUPFAM" id="SSF53850">
    <property type="entry name" value="Periplasmic binding protein-like II"/>
    <property type="match status" value="1"/>
</dbReference>
<feature type="domain" description="Ionotropic glutamate receptor C-terminal" evidence="4">
    <location>
        <begin position="34"/>
        <end position="256"/>
    </location>
</feature>
<comment type="caution">
    <text evidence="5">The sequence shown here is derived from an EMBL/GenBank/DDBJ whole genome shotgun (WGS) entry which is preliminary data.</text>
</comment>
<dbReference type="Pfam" id="PF00497">
    <property type="entry name" value="SBP_bac_3"/>
    <property type="match status" value="1"/>
</dbReference>
<dbReference type="PANTHER" id="PTHR35936">
    <property type="entry name" value="MEMBRANE-BOUND LYTIC MUREIN TRANSGLYCOSYLASE F"/>
    <property type="match status" value="1"/>
</dbReference>
<accession>A0ABR9ZNN0</accession>
<evidence type="ECO:0000256" key="2">
    <source>
        <dbReference type="SAM" id="SignalP"/>
    </source>
</evidence>
<dbReference type="InterPro" id="IPR001638">
    <property type="entry name" value="Solute-binding_3/MltF_N"/>
</dbReference>
<sequence>MKKLLVVLLTFAMVMSITACSSGPATETKAEKTKLVLGTSADYPPFEFIVLDEKGEQTYAGIDVSFAKKIAEDMGLELEIVNMSFDNLMASLQKGEIDMVIAAIEANEERAKVADFSEPYYTDLPPMVIVKAENAAEYTSLESFSGKTVAAQMGTTKAEIVTNDMTGASLVTMSSVTDLVNNLVYGKCDAIVLDGAVAEQYAANDESLVIAEVSLGEAYPYAVAVQKEDPQGLLESINKTIAQVTGDGTVETWIKTADELSAEAIE</sequence>
<name>A0ABR9ZNN0_9FIRM</name>
<dbReference type="SMART" id="SM00079">
    <property type="entry name" value="PBPe"/>
    <property type="match status" value="1"/>
</dbReference>
<evidence type="ECO:0000259" key="4">
    <source>
        <dbReference type="SMART" id="SM00079"/>
    </source>
</evidence>
<keyword evidence="6" id="KW-1185">Reference proteome</keyword>
<dbReference type="Proteomes" id="UP000614200">
    <property type="component" value="Unassembled WGS sequence"/>
</dbReference>
<feature type="domain" description="Solute-binding protein family 3/N-terminal" evidence="3">
    <location>
        <begin position="34"/>
        <end position="260"/>
    </location>
</feature>
<dbReference type="PROSITE" id="PS51257">
    <property type="entry name" value="PROKAR_LIPOPROTEIN"/>
    <property type="match status" value="1"/>
</dbReference>
<organism evidence="5 6">
    <name type="scientific">Fusibacter ferrireducens</name>
    <dbReference type="NCBI Taxonomy" id="2785058"/>
    <lineage>
        <taxon>Bacteria</taxon>
        <taxon>Bacillati</taxon>
        <taxon>Bacillota</taxon>
        <taxon>Clostridia</taxon>
        <taxon>Eubacteriales</taxon>
        <taxon>Eubacteriales Family XII. Incertae Sedis</taxon>
        <taxon>Fusibacter</taxon>
    </lineage>
</organism>
<dbReference type="SMART" id="SM00062">
    <property type="entry name" value="PBPb"/>
    <property type="match status" value="1"/>
</dbReference>
<feature type="signal peptide" evidence="2">
    <location>
        <begin position="1"/>
        <end position="19"/>
    </location>
</feature>
<evidence type="ECO:0000259" key="3">
    <source>
        <dbReference type="SMART" id="SM00062"/>
    </source>
</evidence>
<evidence type="ECO:0000256" key="1">
    <source>
        <dbReference type="ARBA" id="ARBA00022729"/>
    </source>
</evidence>
<feature type="chain" id="PRO_5045166569" evidence="2">
    <location>
        <begin position="20"/>
        <end position="266"/>
    </location>
</feature>